<dbReference type="CDD" id="cd06561">
    <property type="entry name" value="AlkD_like"/>
    <property type="match status" value="1"/>
</dbReference>
<dbReference type="Proteomes" id="UP000062260">
    <property type="component" value="Chromosome"/>
</dbReference>
<protein>
    <submittedName>
        <fullName evidence="1">DNA alkylation repair protein</fullName>
    </submittedName>
</protein>
<reference evidence="1 2" key="1">
    <citation type="journal article" date="2016" name="Genome Announc.">
        <title>Complete Genome Sequences of Aerococcus christensenii CCUG 28831T, Aerococcus sanguinicola CCUG 43001T, Aerococcus urinae CCUG 36881T, Aerococcus urinaeequi CCUG 28094T, Aerococcus urinaehominis CCUG 42038 BT, and Aerococcus viridans CCUG 4311T.</title>
        <authorList>
            <person name="Carkaci D."/>
            <person name="Dargis R."/>
            <person name="Nielsen X.C."/>
            <person name="Skovgaard O."/>
            <person name="Fuursted K."/>
            <person name="Christensen J.J."/>
        </authorList>
    </citation>
    <scope>NUCLEOTIDE SEQUENCE [LARGE SCALE GENOMIC DNA]</scope>
    <source>
        <strain evidence="1 2">CCUG42038B</strain>
    </source>
</reference>
<evidence type="ECO:0000313" key="1">
    <source>
        <dbReference type="EMBL" id="AMC00002.1"/>
    </source>
</evidence>
<reference evidence="2" key="2">
    <citation type="submission" date="2016-01" db="EMBL/GenBank/DDBJ databases">
        <title>Six Aerococcus type strain genome sequencing and assembly using PacBio and Illumina Hiseq.</title>
        <authorList>
            <person name="Carkaci D."/>
            <person name="Dargis R."/>
            <person name="Nielsen X.C."/>
            <person name="Skovgaard O."/>
            <person name="Fuursted K."/>
            <person name="Christensen J.J."/>
        </authorList>
    </citation>
    <scope>NUCLEOTIDE SEQUENCE [LARGE SCALE GENOMIC DNA]</scope>
    <source>
        <strain evidence="2">CCUG42038B</strain>
    </source>
</reference>
<proteinExistence type="predicted"/>
<evidence type="ECO:0000313" key="2">
    <source>
        <dbReference type="Proteomes" id="UP000062260"/>
    </source>
</evidence>
<dbReference type="RefSeq" id="WP_067980795.1">
    <property type="nucleotide sequence ID" value="NZ_CP014163.1"/>
</dbReference>
<dbReference type="Pfam" id="PF08713">
    <property type="entry name" value="DNA_alkylation"/>
    <property type="match status" value="1"/>
</dbReference>
<organism evidence="1 2">
    <name type="scientific">Aerococcus urinaehominis</name>
    <dbReference type="NCBI Taxonomy" id="128944"/>
    <lineage>
        <taxon>Bacteria</taxon>
        <taxon>Bacillati</taxon>
        <taxon>Bacillota</taxon>
        <taxon>Bacilli</taxon>
        <taxon>Lactobacillales</taxon>
        <taxon>Aerococcaceae</taxon>
        <taxon>Aerococcus</taxon>
    </lineage>
</organism>
<dbReference type="PANTHER" id="PTHR34070:SF1">
    <property type="entry name" value="DNA ALKYLATION REPAIR PROTEIN"/>
    <property type="match status" value="1"/>
</dbReference>
<sequence length="228" mass="26507">MSIRSDLFALAEESYGDFQSRLLPTIDRDKIIGVRIPILRRYAKDLLKESAGQDFMADLPHDYYDEQMLQGLMISQLSDYDQVVARLADFLPHIDNWAVCDSLRPQIFSQHRADLIKLIPGWLASDHAYTVRFAINMLIVHFLGADFNPAQLDWVGQIKRDDYYIQMAMAWYFASALTKQWQAAITYFEQANLPIWVHNKTIQKARESRQISSEAKAYLNSLKRKQDK</sequence>
<dbReference type="PANTHER" id="PTHR34070">
    <property type="entry name" value="ARMADILLO-TYPE FOLD"/>
    <property type="match status" value="1"/>
</dbReference>
<dbReference type="Gene3D" id="1.25.10.90">
    <property type="match status" value="1"/>
</dbReference>
<dbReference type="STRING" id="128944.AWM75_08460"/>
<dbReference type="AlphaFoldDB" id="A0A109RI58"/>
<gene>
    <name evidence="1" type="ORF">AWM75_08460</name>
</gene>
<dbReference type="EMBL" id="CP014163">
    <property type="protein sequence ID" value="AMC00002.1"/>
    <property type="molecule type" value="Genomic_DNA"/>
</dbReference>
<dbReference type="KEGG" id="auh:AWM75_08460"/>
<name>A0A109RI58_9LACT</name>
<accession>A0A109RI58</accession>
<dbReference type="InterPro" id="IPR014825">
    <property type="entry name" value="DNA_alkylation"/>
</dbReference>
<dbReference type="OrthoDB" id="9784740at2"/>
<keyword evidence="2" id="KW-1185">Reference proteome</keyword>
<dbReference type="InterPro" id="IPR016024">
    <property type="entry name" value="ARM-type_fold"/>
</dbReference>
<dbReference type="SUPFAM" id="SSF48371">
    <property type="entry name" value="ARM repeat"/>
    <property type="match status" value="1"/>
</dbReference>